<evidence type="ECO:0000313" key="12">
    <source>
        <dbReference type="EMBL" id="GGH37649.1"/>
    </source>
</evidence>
<keyword evidence="7" id="KW-0067">ATP-binding</keyword>
<keyword evidence="4" id="KW-0808">Transferase</keyword>
<reference evidence="13" key="1">
    <citation type="journal article" date="2019" name="Int. J. Syst. Evol. Microbiol.">
        <title>The Global Catalogue of Microorganisms (GCM) 10K type strain sequencing project: providing services to taxonomists for standard genome sequencing and annotation.</title>
        <authorList>
            <consortium name="The Broad Institute Genomics Platform"/>
            <consortium name="The Broad Institute Genome Sequencing Center for Infectious Disease"/>
            <person name="Wu L."/>
            <person name="Ma J."/>
        </authorList>
    </citation>
    <scope>NUCLEOTIDE SEQUENCE [LARGE SCALE GENOMIC DNA]</scope>
    <source>
        <strain evidence="13">CGMCC 1.12769</strain>
    </source>
</reference>
<evidence type="ECO:0000256" key="8">
    <source>
        <dbReference type="ARBA" id="ARBA00023012"/>
    </source>
</evidence>
<evidence type="ECO:0000256" key="2">
    <source>
        <dbReference type="ARBA" id="ARBA00012438"/>
    </source>
</evidence>
<accession>A0ABQ1YUK4</accession>
<comment type="caution">
    <text evidence="12">The sequence shown here is derived from an EMBL/GenBank/DDBJ whole genome shotgun (WGS) entry which is preliminary data.</text>
</comment>
<feature type="transmembrane region" description="Helical" evidence="9">
    <location>
        <begin position="32"/>
        <end position="50"/>
    </location>
</feature>
<keyword evidence="3" id="KW-0597">Phosphoprotein</keyword>
<feature type="domain" description="Signal transduction histidine kinase subgroup 3 dimerisation and phosphoacceptor" evidence="11">
    <location>
        <begin position="184"/>
        <end position="250"/>
    </location>
</feature>
<dbReference type="InterPro" id="IPR050482">
    <property type="entry name" value="Sensor_HK_TwoCompSys"/>
</dbReference>
<keyword evidence="6 12" id="KW-0418">Kinase</keyword>
<evidence type="ECO:0000256" key="1">
    <source>
        <dbReference type="ARBA" id="ARBA00000085"/>
    </source>
</evidence>
<dbReference type="EC" id="2.7.13.3" evidence="2"/>
<dbReference type="RefSeq" id="WP_188542161.1">
    <property type="nucleotide sequence ID" value="NZ_BMFT01000005.1"/>
</dbReference>
<organism evidence="12 13">
    <name type="scientific">Paenibacillus segetis</name>
    <dbReference type="NCBI Taxonomy" id="1325360"/>
    <lineage>
        <taxon>Bacteria</taxon>
        <taxon>Bacillati</taxon>
        <taxon>Bacillota</taxon>
        <taxon>Bacilli</taxon>
        <taxon>Bacillales</taxon>
        <taxon>Paenibacillaceae</taxon>
        <taxon>Paenibacillus</taxon>
    </lineage>
</organism>
<evidence type="ECO:0000313" key="13">
    <source>
        <dbReference type="Proteomes" id="UP000659344"/>
    </source>
</evidence>
<dbReference type="InterPro" id="IPR011712">
    <property type="entry name" value="Sig_transdc_His_kin_sub3_dim/P"/>
</dbReference>
<evidence type="ECO:0000256" key="5">
    <source>
        <dbReference type="ARBA" id="ARBA00022741"/>
    </source>
</evidence>
<keyword evidence="9" id="KW-0472">Membrane</keyword>
<keyword evidence="13" id="KW-1185">Reference proteome</keyword>
<feature type="transmembrane region" description="Helical" evidence="9">
    <location>
        <begin position="6"/>
        <end position="25"/>
    </location>
</feature>
<dbReference type="PANTHER" id="PTHR24421">
    <property type="entry name" value="NITRATE/NITRITE SENSOR PROTEIN NARX-RELATED"/>
    <property type="match status" value="1"/>
</dbReference>
<gene>
    <name evidence="12" type="ORF">GCM10008013_45250</name>
</gene>
<dbReference type="GO" id="GO:0016301">
    <property type="term" value="F:kinase activity"/>
    <property type="evidence" value="ECO:0007669"/>
    <property type="project" value="UniProtKB-KW"/>
</dbReference>
<feature type="transmembrane region" description="Helical" evidence="9">
    <location>
        <begin position="95"/>
        <end position="113"/>
    </location>
</feature>
<keyword evidence="5" id="KW-0547">Nucleotide-binding</keyword>
<dbReference type="InterPro" id="IPR036890">
    <property type="entry name" value="HATPase_C_sf"/>
</dbReference>
<sequence>MPKHLLLSLMYGMVLTPSFINIFVMSDHSYDLFVMHVLLFFAIVVLGRFLKREVHLTALTIIEILFSAWICMTYGNLMFILALTPLFVYLLLPNITLRWMMFGFHLIAVNYALLQQPPVLIAASNIFLVLIATLVSLLQQMDRRKNTALLMYDELRKKHYELDESKNRLVLFTKQVEGFAQAEERSRISQQLHDDVGHRLIRTKMMMEAALQIMPNDQNKGMLMMREIRDQLATGLDEMRATVRRLRPSTQVTGIHSLSRLLEEIGRETGIRTALNIEGNPLSLYPSQEIILYKNAREAVTNALRHGQAESIEITILYTDSEVRMSISNDGTLPEGNLQHMAGLGLAGMKERCTLAGGYLEFSIQSPFTIITRLPITQHQKIQ</sequence>
<keyword evidence="9" id="KW-0812">Transmembrane</keyword>
<protein>
    <recommendedName>
        <fullName evidence="2">histidine kinase</fullName>
        <ecNumber evidence="2">2.7.13.3</ecNumber>
    </recommendedName>
</protein>
<dbReference type="CDD" id="cd16917">
    <property type="entry name" value="HATPase_UhpB-NarQ-NarX-like"/>
    <property type="match status" value="1"/>
</dbReference>
<feature type="transmembrane region" description="Helical" evidence="9">
    <location>
        <begin position="56"/>
        <end position="83"/>
    </location>
</feature>
<feature type="domain" description="Histidine kinase/HSP90-like ATPase" evidence="10">
    <location>
        <begin position="291"/>
        <end position="375"/>
    </location>
</feature>
<dbReference type="PANTHER" id="PTHR24421:SF10">
    <property type="entry name" value="NITRATE_NITRITE SENSOR PROTEIN NARQ"/>
    <property type="match status" value="1"/>
</dbReference>
<evidence type="ECO:0000256" key="9">
    <source>
        <dbReference type="SAM" id="Phobius"/>
    </source>
</evidence>
<dbReference type="Pfam" id="PF07730">
    <property type="entry name" value="HisKA_3"/>
    <property type="match status" value="1"/>
</dbReference>
<keyword evidence="8" id="KW-0902">Two-component regulatory system</keyword>
<evidence type="ECO:0000259" key="10">
    <source>
        <dbReference type="Pfam" id="PF02518"/>
    </source>
</evidence>
<dbReference type="EMBL" id="BMFT01000005">
    <property type="protein sequence ID" value="GGH37649.1"/>
    <property type="molecule type" value="Genomic_DNA"/>
</dbReference>
<keyword evidence="9" id="KW-1133">Transmembrane helix</keyword>
<dbReference type="Gene3D" id="1.20.5.1930">
    <property type="match status" value="1"/>
</dbReference>
<dbReference type="Gene3D" id="3.30.565.10">
    <property type="entry name" value="Histidine kinase-like ATPase, C-terminal domain"/>
    <property type="match status" value="1"/>
</dbReference>
<feature type="transmembrane region" description="Helical" evidence="9">
    <location>
        <begin position="119"/>
        <end position="138"/>
    </location>
</feature>
<evidence type="ECO:0000259" key="11">
    <source>
        <dbReference type="Pfam" id="PF07730"/>
    </source>
</evidence>
<dbReference type="SUPFAM" id="SSF55874">
    <property type="entry name" value="ATPase domain of HSP90 chaperone/DNA topoisomerase II/histidine kinase"/>
    <property type="match status" value="1"/>
</dbReference>
<proteinExistence type="predicted"/>
<dbReference type="Proteomes" id="UP000659344">
    <property type="component" value="Unassembled WGS sequence"/>
</dbReference>
<dbReference type="InterPro" id="IPR003594">
    <property type="entry name" value="HATPase_dom"/>
</dbReference>
<dbReference type="Pfam" id="PF02518">
    <property type="entry name" value="HATPase_c"/>
    <property type="match status" value="1"/>
</dbReference>
<evidence type="ECO:0000256" key="4">
    <source>
        <dbReference type="ARBA" id="ARBA00022679"/>
    </source>
</evidence>
<evidence type="ECO:0000256" key="7">
    <source>
        <dbReference type="ARBA" id="ARBA00022840"/>
    </source>
</evidence>
<comment type="catalytic activity">
    <reaction evidence="1">
        <text>ATP + protein L-histidine = ADP + protein N-phospho-L-histidine.</text>
        <dbReference type="EC" id="2.7.13.3"/>
    </reaction>
</comment>
<evidence type="ECO:0000256" key="3">
    <source>
        <dbReference type="ARBA" id="ARBA00022553"/>
    </source>
</evidence>
<evidence type="ECO:0000256" key="6">
    <source>
        <dbReference type="ARBA" id="ARBA00022777"/>
    </source>
</evidence>
<name>A0ABQ1YUK4_9BACL</name>